<accession>A0ABX2F878</accession>
<dbReference type="RefSeq" id="WP_173134018.1">
    <property type="nucleotide sequence ID" value="NZ_CBCSGW010000001.1"/>
</dbReference>
<gene>
    <name evidence="1" type="ORF">GC106_42380</name>
</gene>
<proteinExistence type="predicted"/>
<keyword evidence="2" id="KW-1185">Reference proteome</keyword>
<comment type="caution">
    <text evidence="1">The sequence shown here is derived from an EMBL/GenBank/DDBJ whole genome shotgun (WGS) entry which is preliminary data.</text>
</comment>
<evidence type="ECO:0000313" key="2">
    <source>
        <dbReference type="Proteomes" id="UP000763557"/>
    </source>
</evidence>
<reference evidence="1 2" key="1">
    <citation type="submission" date="2020-01" db="EMBL/GenBank/DDBJ databases">
        <title>Kibdelosporangium persica a novel Actinomycetes from a hot desert in Iran.</title>
        <authorList>
            <person name="Safaei N."/>
            <person name="Zaburannyi N."/>
            <person name="Mueller R."/>
            <person name="Wink J."/>
        </authorList>
    </citation>
    <scope>NUCLEOTIDE SEQUENCE [LARGE SCALE GENOMIC DNA]</scope>
    <source>
        <strain evidence="1 2">4NS15</strain>
    </source>
</reference>
<protein>
    <submittedName>
        <fullName evidence="1">Uncharacterized protein</fullName>
    </submittedName>
</protein>
<dbReference type="EMBL" id="JAAATY010000012">
    <property type="protein sequence ID" value="NRN67005.1"/>
    <property type="molecule type" value="Genomic_DNA"/>
</dbReference>
<dbReference type="Proteomes" id="UP000763557">
    <property type="component" value="Unassembled WGS sequence"/>
</dbReference>
<name>A0ABX2F878_9PSEU</name>
<evidence type="ECO:0000313" key="1">
    <source>
        <dbReference type="EMBL" id="NRN67005.1"/>
    </source>
</evidence>
<organism evidence="1 2">
    <name type="scientific">Kibdelosporangium persicum</name>
    <dbReference type="NCBI Taxonomy" id="2698649"/>
    <lineage>
        <taxon>Bacteria</taxon>
        <taxon>Bacillati</taxon>
        <taxon>Actinomycetota</taxon>
        <taxon>Actinomycetes</taxon>
        <taxon>Pseudonocardiales</taxon>
        <taxon>Pseudonocardiaceae</taxon>
        <taxon>Kibdelosporangium</taxon>
    </lineage>
</organism>
<sequence length="124" mass="13111">MNAEAQGQLALLCTRLEQDGGPLAEEGPLRALAMSIVERLRAGEDPDAVAESLDDLDDQLMRAGYAGGLGTSRAMDVRVPGLGGHPVLEVLGCPGKLCGRVALPDEDHVCAVFGRPLERVRLRP</sequence>